<keyword evidence="3" id="KW-1185">Reference proteome</keyword>
<protein>
    <submittedName>
        <fullName evidence="2">Uncharacterized protein</fullName>
    </submittedName>
</protein>
<dbReference type="STRING" id="86259.A0A4Z1P9H2"/>
<feature type="region of interest" description="Disordered" evidence="1">
    <location>
        <begin position="78"/>
        <end position="154"/>
    </location>
</feature>
<proteinExistence type="predicted"/>
<organism evidence="2 3">
    <name type="scientific">Venturia nashicola</name>
    <dbReference type="NCBI Taxonomy" id="86259"/>
    <lineage>
        <taxon>Eukaryota</taxon>
        <taxon>Fungi</taxon>
        <taxon>Dikarya</taxon>
        <taxon>Ascomycota</taxon>
        <taxon>Pezizomycotina</taxon>
        <taxon>Dothideomycetes</taxon>
        <taxon>Pleosporomycetidae</taxon>
        <taxon>Venturiales</taxon>
        <taxon>Venturiaceae</taxon>
        <taxon>Venturia</taxon>
    </lineage>
</organism>
<accession>A0A4Z1P9H2</accession>
<reference evidence="2 3" key="1">
    <citation type="submission" date="2019-04" db="EMBL/GenBank/DDBJ databases">
        <title>High contiguity whole genome sequence and gene annotation resource for two Venturia nashicola isolates.</title>
        <authorList>
            <person name="Prokchorchik M."/>
            <person name="Won K."/>
            <person name="Lee Y."/>
            <person name="Choi E.D."/>
            <person name="Segonzac C."/>
            <person name="Sohn K.H."/>
        </authorList>
    </citation>
    <scope>NUCLEOTIDE SEQUENCE [LARGE SCALE GENOMIC DNA]</scope>
    <source>
        <strain evidence="2 3">PRI2</strain>
    </source>
</reference>
<comment type="caution">
    <text evidence="2">The sequence shown here is derived from an EMBL/GenBank/DDBJ whole genome shotgun (WGS) entry which is preliminary data.</text>
</comment>
<gene>
    <name evidence="2" type="ORF">E6O75_ATG10650</name>
</gene>
<name>A0A4Z1P9H2_9PEZI</name>
<dbReference type="Proteomes" id="UP000298493">
    <property type="component" value="Unassembled WGS sequence"/>
</dbReference>
<evidence type="ECO:0000313" key="3">
    <source>
        <dbReference type="Proteomes" id="UP000298493"/>
    </source>
</evidence>
<feature type="compositionally biased region" description="Basic residues" evidence="1">
    <location>
        <begin position="143"/>
        <end position="153"/>
    </location>
</feature>
<feature type="region of interest" description="Disordered" evidence="1">
    <location>
        <begin position="183"/>
        <end position="214"/>
    </location>
</feature>
<sequence length="330" mass="37980">MASFIRLVNAFLPFTNPATPILQDVIHLTVLCTFLWFAPKIEWKELRRRVLGRVEDVGQAGNEGETVVEGDGLAEPEQFNQFNQPDEPNELDQPIQPEEPVFPPPGLGGEGFQGFGEQDAAGPANPRQHPRRTTNHNREVGAKKAKSLARRNQQRAYNEFLREQGEAERAEWARDAKEREEKLEEERAKRVAREQKIKDKERKERESRKMREEEERREELDAVRAAGEIVREGLETDGFLRCEDLARRVQRDNAWVERLIRREGVLGVRFVDGKREVTMLTARGFVVRVNEDMMKIAYERATFKAARGDGKIDWDGIGSVIQKVVTDRHS</sequence>
<dbReference type="EMBL" id="SNSC02000015">
    <property type="protein sequence ID" value="TID18005.1"/>
    <property type="molecule type" value="Genomic_DNA"/>
</dbReference>
<evidence type="ECO:0000313" key="2">
    <source>
        <dbReference type="EMBL" id="TID18005.1"/>
    </source>
</evidence>
<dbReference type="AlphaFoldDB" id="A0A4Z1P9H2"/>
<evidence type="ECO:0000256" key="1">
    <source>
        <dbReference type="SAM" id="MobiDB-lite"/>
    </source>
</evidence>